<dbReference type="EMBL" id="LAZR01000220">
    <property type="protein sequence ID" value="KKN81065.1"/>
    <property type="molecule type" value="Genomic_DNA"/>
</dbReference>
<proteinExistence type="predicted"/>
<reference evidence="2" key="1">
    <citation type="journal article" date="2015" name="Nature">
        <title>Complex archaea that bridge the gap between prokaryotes and eukaryotes.</title>
        <authorList>
            <person name="Spang A."/>
            <person name="Saw J.H."/>
            <person name="Jorgensen S.L."/>
            <person name="Zaremba-Niedzwiedzka K."/>
            <person name="Martijn J."/>
            <person name="Lind A.E."/>
            <person name="van Eijk R."/>
            <person name="Schleper C."/>
            <person name="Guy L."/>
            <person name="Ettema T.J."/>
        </authorList>
    </citation>
    <scope>NUCLEOTIDE SEQUENCE</scope>
</reference>
<accession>A0A0F9TII8</accession>
<gene>
    <name evidence="2" type="ORF">LCGC14_0322840</name>
</gene>
<protein>
    <submittedName>
        <fullName evidence="2">Uncharacterized protein</fullName>
    </submittedName>
</protein>
<feature type="region of interest" description="Disordered" evidence="1">
    <location>
        <begin position="1"/>
        <end position="20"/>
    </location>
</feature>
<dbReference type="AlphaFoldDB" id="A0A0F9TII8"/>
<comment type="caution">
    <text evidence="2">The sequence shown here is derived from an EMBL/GenBank/DDBJ whole genome shotgun (WGS) entry which is preliminary data.</text>
</comment>
<feature type="compositionally biased region" description="Basic residues" evidence="1">
    <location>
        <begin position="11"/>
        <end position="20"/>
    </location>
</feature>
<name>A0A0F9TII8_9ZZZZ</name>
<evidence type="ECO:0000313" key="2">
    <source>
        <dbReference type="EMBL" id="KKN81065.1"/>
    </source>
</evidence>
<sequence length="71" mass="8022">MAELPASHSKALNKGRTKKLQRRLTSIDAQLRTRRAAISEQQTIIHGLLKTRERLDKQLYEVAKRGGQAKG</sequence>
<evidence type="ECO:0000256" key="1">
    <source>
        <dbReference type="SAM" id="MobiDB-lite"/>
    </source>
</evidence>
<organism evidence="2">
    <name type="scientific">marine sediment metagenome</name>
    <dbReference type="NCBI Taxonomy" id="412755"/>
    <lineage>
        <taxon>unclassified sequences</taxon>
        <taxon>metagenomes</taxon>
        <taxon>ecological metagenomes</taxon>
    </lineage>
</organism>